<feature type="compositionally biased region" description="Basic and acidic residues" evidence="1">
    <location>
        <begin position="168"/>
        <end position="178"/>
    </location>
</feature>
<dbReference type="Proteomes" id="UP000184111">
    <property type="component" value="Unassembled WGS sequence"/>
</dbReference>
<gene>
    <name evidence="2" type="ORF">SAMN05216499_13729</name>
</gene>
<name>A0A1M7QLB3_9ACTN</name>
<dbReference type="RefSeq" id="WP_073502649.1">
    <property type="nucleotide sequence ID" value="NZ_FRBI01000037.1"/>
</dbReference>
<organism evidence="2 3">
    <name type="scientific">Actinacidiphila paucisporea</name>
    <dbReference type="NCBI Taxonomy" id="310782"/>
    <lineage>
        <taxon>Bacteria</taxon>
        <taxon>Bacillati</taxon>
        <taxon>Actinomycetota</taxon>
        <taxon>Actinomycetes</taxon>
        <taxon>Kitasatosporales</taxon>
        <taxon>Streptomycetaceae</taxon>
        <taxon>Actinacidiphila</taxon>
    </lineage>
</organism>
<feature type="region of interest" description="Disordered" evidence="1">
    <location>
        <begin position="35"/>
        <end position="55"/>
    </location>
</feature>
<feature type="region of interest" description="Disordered" evidence="1">
    <location>
        <begin position="138"/>
        <end position="178"/>
    </location>
</feature>
<sequence>MNPEPAERLADFDEFYTATAKRTVAVAFAVSTWSRTATCSPTPTPPARPPEPTPRHCRKLTQTGCGIELGEALVRGGTTRFEGTSKTHTGVTVWMESEGPYVAVLFVTAPGNPESQSLDTGVEKCIAASLYRLAPDAPAATEHAPPASVNTSGGTGTGKADRTGATADRGDVHSTDSC</sequence>
<dbReference type="EMBL" id="FRBI01000037">
    <property type="protein sequence ID" value="SHN32123.1"/>
    <property type="molecule type" value="Genomic_DNA"/>
</dbReference>
<dbReference type="OrthoDB" id="10005086at2"/>
<keyword evidence="3" id="KW-1185">Reference proteome</keyword>
<reference evidence="2 3" key="1">
    <citation type="submission" date="2016-11" db="EMBL/GenBank/DDBJ databases">
        <authorList>
            <person name="Jaros S."/>
            <person name="Januszkiewicz K."/>
            <person name="Wedrychowicz H."/>
        </authorList>
    </citation>
    <scope>NUCLEOTIDE SEQUENCE [LARGE SCALE GENOMIC DNA]</scope>
    <source>
        <strain evidence="2 3">CGMCC 4.2025</strain>
    </source>
</reference>
<proteinExistence type="predicted"/>
<protein>
    <recommendedName>
        <fullName evidence="4">Beta-lactamase</fullName>
    </recommendedName>
</protein>
<evidence type="ECO:0000256" key="1">
    <source>
        <dbReference type="SAM" id="MobiDB-lite"/>
    </source>
</evidence>
<evidence type="ECO:0008006" key="4">
    <source>
        <dbReference type="Google" id="ProtNLM"/>
    </source>
</evidence>
<feature type="compositionally biased region" description="Pro residues" evidence="1">
    <location>
        <begin position="42"/>
        <end position="52"/>
    </location>
</feature>
<dbReference type="AlphaFoldDB" id="A0A1M7QLB3"/>
<accession>A0A1M7QLB3</accession>
<evidence type="ECO:0000313" key="2">
    <source>
        <dbReference type="EMBL" id="SHN32123.1"/>
    </source>
</evidence>
<evidence type="ECO:0000313" key="3">
    <source>
        <dbReference type="Proteomes" id="UP000184111"/>
    </source>
</evidence>
<dbReference type="STRING" id="310782.SAMN05216499_13729"/>